<dbReference type="Proteomes" id="UP001596042">
    <property type="component" value="Unassembled WGS sequence"/>
</dbReference>
<gene>
    <name evidence="2" type="ORF">ACFO1V_02930</name>
</gene>
<organism evidence="2 3">
    <name type="scientific">Daeguia caeni</name>
    <dbReference type="NCBI Taxonomy" id="439612"/>
    <lineage>
        <taxon>Bacteria</taxon>
        <taxon>Pseudomonadati</taxon>
        <taxon>Pseudomonadota</taxon>
        <taxon>Alphaproteobacteria</taxon>
        <taxon>Hyphomicrobiales</taxon>
        <taxon>Brucellaceae</taxon>
        <taxon>Daeguia</taxon>
    </lineage>
</organism>
<feature type="compositionally biased region" description="Basic and acidic residues" evidence="1">
    <location>
        <begin position="26"/>
        <end position="38"/>
    </location>
</feature>
<protein>
    <submittedName>
        <fullName evidence="2">Uncharacterized protein</fullName>
    </submittedName>
</protein>
<name>A0ABV9H301_9HYPH</name>
<dbReference type="RefSeq" id="WP_374832369.1">
    <property type="nucleotide sequence ID" value="NZ_JBHEEZ010000014.1"/>
</dbReference>
<feature type="region of interest" description="Disordered" evidence="1">
    <location>
        <begin position="26"/>
        <end position="50"/>
    </location>
</feature>
<reference evidence="3" key="1">
    <citation type="journal article" date="2019" name="Int. J. Syst. Evol. Microbiol.">
        <title>The Global Catalogue of Microorganisms (GCM) 10K type strain sequencing project: providing services to taxonomists for standard genome sequencing and annotation.</title>
        <authorList>
            <consortium name="The Broad Institute Genomics Platform"/>
            <consortium name="The Broad Institute Genome Sequencing Center for Infectious Disease"/>
            <person name="Wu L."/>
            <person name="Ma J."/>
        </authorList>
    </citation>
    <scope>NUCLEOTIDE SEQUENCE [LARGE SCALE GENOMIC DNA]</scope>
    <source>
        <strain evidence="3">CGMCC 1.15731</strain>
    </source>
</reference>
<proteinExistence type="predicted"/>
<evidence type="ECO:0000313" key="2">
    <source>
        <dbReference type="EMBL" id="MFC4624189.1"/>
    </source>
</evidence>
<sequence length="50" mass="5698">MSNQTVSDEIYHRHAREWAAMRAAMEAKERSQAQKNEDNAYGSVKSASQQ</sequence>
<comment type="caution">
    <text evidence="2">The sequence shown here is derived from an EMBL/GenBank/DDBJ whole genome shotgun (WGS) entry which is preliminary data.</text>
</comment>
<accession>A0ABV9H301</accession>
<evidence type="ECO:0000256" key="1">
    <source>
        <dbReference type="SAM" id="MobiDB-lite"/>
    </source>
</evidence>
<dbReference type="EMBL" id="JBHSEL010000031">
    <property type="protein sequence ID" value="MFC4624189.1"/>
    <property type="molecule type" value="Genomic_DNA"/>
</dbReference>
<keyword evidence="3" id="KW-1185">Reference proteome</keyword>
<evidence type="ECO:0000313" key="3">
    <source>
        <dbReference type="Proteomes" id="UP001596042"/>
    </source>
</evidence>